<reference evidence="2" key="1">
    <citation type="submission" date="2022-11" db="UniProtKB">
        <authorList>
            <consortium name="WormBaseParasite"/>
        </authorList>
    </citation>
    <scope>IDENTIFICATION</scope>
</reference>
<keyword evidence="1" id="KW-1185">Reference proteome</keyword>
<evidence type="ECO:0000313" key="2">
    <source>
        <dbReference type="WBParaSite" id="nRc.2.0.1.t35511-RA"/>
    </source>
</evidence>
<accession>A0A915KBP1</accession>
<sequence>MSVKELENVTEGKKPTRKFKKSKIFYTQAPPTRLKNHASQTWLRPLTPQSDHRRAGPQNVHAGRMAVAQRRVQANVDQLTAPHVLLLGGHVRKYDPLTVDAPIFTKLADVLFAVIRETQQPQDAARHANLESCQRLEPPTLAKGGRDQKENWEVTRQQELAPPIWRVEPEAVKIREKWAAVRE</sequence>
<organism evidence="1 2">
    <name type="scientific">Romanomermis culicivorax</name>
    <name type="common">Nematode worm</name>
    <dbReference type="NCBI Taxonomy" id="13658"/>
    <lineage>
        <taxon>Eukaryota</taxon>
        <taxon>Metazoa</taxon>
        <taxon>Ecdysozoa</taxon>
        <taxon>Nematoda</taxon>
        <taxon>Enoplea</taxon>
        <taxon>Dorylaimia</taxon>
        <taxon>Mermithida</taxon>
        <taxon>Mermithoidea</taxon>
        <taxon>Mermithidae</taxon>
        <taxon>Romanomermis</taxon>
    </lineage>
</organism>
<dbReference type="AlphaFoldDB" id="A0A915KBP1"/>
<proteinExistence type="predicted"/>
<dbReference type="Proteomes" id="UP000887565">
    <property type="component" value="Unplaced"/>
</dbReference>
<dbReference type="WBParaSite" id="nRc.2.0.1.t35511-RA">
    <property type="protein sequence ID" value="nRc.2.0.1.t35511-RA"/>
    <property type="gene ID" value="nRc.2.0.1.g35511"/>
</dbReference>
<name>A0A915KBP1_ROMCU</name>
<evidence type="ECO:0000313" key="1">
    <source>
        <dbReference type="Proteomes" id="UP000887565"/>
    </source>
</evidence>
<protein>
    <submittedName>
        <fullName evidence="2">Uncharacterized protein</fullName>
    </submittedName>
</protein>